<proteinExistence type="predicted"/>
<comment type="caution">
    <text evidence="1">The sequence shown here is derived from an EMBL/GenBank/DDBJ whole genome shotgun (WGS) entry which is preliminary data.</text>
</comment>
<reference evidence="1" key="1">
    <citation type="submission" date="2010-07" db="EMBL/GenBank/DDBJ databases">
        <authorList>
            <consortium name="CONSOLIDER consortium CSD2007-00005"/>
            <person name="Guazzaroni M.-E."/>
            <person name="Richter M."/>
            <person name="Garcia-Salamanca A."/>
            <person name="Yarza P."/>
            <person name="Ferrer M."/>
        </authorList>
    </citation>
    <scope>NUCLEOTIDE SEQUENCE</scope>
</reference>
<gene>
    <name evidence="1" type="ORF">LDC_1636</name>
</gene>
<evidence type="ECO:0000313" key="1">
    <source>
        <dbReference type="EMBL" id="EFK96342.1"/>
    </source>
</evidence>
<reference evidence="1" key="2">
    <citation type="journal article" date="2011" name="Microb. Ecol.">
        <title>Taxonomic and Functional Metagenomic Profiling of the Microbial Community in the Anoxic Sediment of a Sub-saline Shallow Lake (Laguna de Carrizo, Central Spain).</title>
        <authorList>
            <person name="Ferrer M."/>
            <person name="Guazzaroni M.E."/>
            <person name="Richter M."/>
            <person name="Garcia-Salamanca A."/>
            <person name="Yarza P."/>
            <person name="Suarez-Suarez A."/>
            <person name="Solano J."/>
            <person name="Alcaide M."/>
            <person name="van Dillewijn P."/>
            <person name="Molina-Henares M.A."/>
            <person name="Lopez-Cortes N."/>
            <person name="Al-Ramahi Y."/>
            <person name="Guerrero C."/>
            <person name="Acosta A."/>
            <person name="de Eugenio L.I."/>
            <person name="Martinez V."/>
            <person name="Marques S."/>
            <person name="Rojo F."/>
            <person name="Santero E."/>
            <person name="Genilloud O."/>
            <person name="Perez-Perez J."/>
            <person name="Rossello-Mora R."/>
            <person name="Ramos J.L."/>
        </authorList>
    </citation>
    <scope>NUCLEOTIDE SEQUENCE</scope>
</reference>
<sequence>MFKKNLNISYWMYEEEIRTYEREDIKPEFLFQDSGDRESCPVAIWVVENLEKKAVYMVLVDKPGMKEFVQGDIGKRIGKRITRYTGLNHKAGLSGNELVRRNGLFNQDYETAVKLLDELLLI</sequence>
<dbReference type="AlphaFoldDB" id="D9PJC7"/>
<protein>
    <submittedName>
        <fullName evidence="1">Uncharacterized protein</fullName>
    </submittedName>
</protein>
<organism evidence="1">
    <name type="scientific">sediment metagenome</name>
    <dbReference type="NCBI Taxonomy" id="749907"/>
    <lineage>
        <taxon>unclassified sequences</taxon>
        <taxon>metagenomes</taxon>
        <taxon>ecological metagenomes</taxon>
    </lineage>
</organism>
<name>D9PJC7_9ZZZZ</name>
<dbReference type="EMBL" id="ADZX01000509">
    <property type="protein sequence ID" value="EFK96342.1"/>
    <property type="molecule type" value="Genomic_DNA"/>
</dbReference>
<accession>D9PJC7</accession>